<accession>E4UC06</accession>
<organism evidence="1 2">
    <name type="scientific">Liberibacter solanacearum (strain CLso-ZC1)</name>
    <dbReference type="NCBI Taxonomy" id="658172"/>
    <lineage>
        <taxon>Bacteria</taxon>
        <taxon>Pseudomonadati</taxon>
        <taxon>Pseudomonadota</taxon>
        <taxon>Alphaproteobacteria</taxon>
        <taxon>Hyphomicrobiales</taxon>
        <taxon>Rhizobiaceae</taxon>
        <taxon>Liberibacter</taxon>
    </lineage>
</organism>
<protein>
    <submittedName>
        <fullName evidence="1">Uncharacterized protein</fullName>
    </submittedName>
</protein>
<reference evidence="2" key="1">
    <citation type="submission" date="2010-11" db="EMBL/GenBank/DDBJ databases">
        <title>Complete genome sequence of Candidatus Liberibacter solanacearum CLso-ZC1.</title>
        <authorList>
            <person name="Lin H."/>
            <person name="Doddapaneni H.V."/>
            <person name="Lou B."/>
            <person name="Civerolo E.L."/>
            <person name="Chen C."/>
            <person name="Duan Y."/>
            <person name="Zhou L."/>
            <person name="Glynn J."/>
        </authorList>
    </citation>
    <scope>NUCLEOTIDE SEQUENCE [LARGE SCALE GENOMIC DNA]</scope>
    <source>
        <strain evidence="2">CLso-ZC1</strain>
    </source>
</reference>
<sequence length="33" mass="4084">MLWMKSFPKKLEPIWQKNNITAMKIKYHDGYSR</sequence>
<dbReference type="KEGG" id="lso:CKC_00725"/>
<dbReference type="HOGENOM" id="CLU_3382531_0_0_5"/>
<dbReference type="Proteomes" id="UP000007038">
    <property type="component" value="Chromosome"/>
</dbReference>
<gene>
    <name evidence="1" type="ordered locus">CKC_00725</name>
</gene>
<dbReference type="EMBL" id="CP002371">
    <property type="protein sequence ID" value="ADR51896.1"/>
    <property type="molecule type" value="Genomic_DNA"/>
</dbReference>
<evidence type="ECO:0000313" key="1">
    <source>
        <dbReference type="EMBL" id="ADR51896.1"/>
    </source>
</evidence>
<name>E4UC06_LIBSC</name>
<evidence type="ECO:0000313" key="2">
    <source>
        <dbReference type="Proteomes" id="UP000007038"/>
    </source>
</evidence>
<reference key="2">
    <citation type="submission" date="2010-11" db="EMBL/GenBank/DDBJ databases">
        <authorList>
            <person name="Lin H."/>
            <person name="Doddapaneni H.V."/>
            <person name="Lou B."/>
            <person name="Civerolo E.L."/>
            <person name="Chen C."/>
            <person name="Duan Y."/>
            <person name="Zhou L."/>
            <person name="Glynn J."/>
        </authorList>
    </citation>
    <scope>NUCLEOTIDE SEQUENCE</scope>
    <source>
        <strain>CLso-ZC1</strain>
    </source>
</reference>
<reference evidence="1 2" key="3">
    <citation type="journal article" date="2011" name="PLoS ONE">
        <title>The Complete Genome Sequence of 'Candidatus Liberibacter solanacearum', the Bacterium Associated with Potato Zebra Chip Disease.</title>
        <authorList>
            <person name="Lin H."/>
            <person name="Lou B."/>
            <person name="Glynn J.M."/>
            <person name="Doddapaneni H."/>
            <person name="Civerolo E.L."/>
            <person name="Chen C."/>
            <person name="Duan Y."/>
            <person name="Zhou L."/>
            <person name="Vahling C.M."/>
        </authorList>
    </citation>
    <scope>NUCLEOTIDE SEQUENCE [LARGE SCALE GENOMIC DNA]</scope>
    <source>
        <strain evidence="1 2">CLso-ZC1</strain>
    </source>
</reference>
<dbReference type="AlphaFoldDB" id="E4UC06"/>
<proteinExistence type="predicted"/>